<dbReference type="SUPFAM" id="SSF55031">
    <property type="entry name" value="Bacterial exopeptidase dimerisation domain"/>
    <property type="match status" value="1"/>
</dbReference>
<dbReference type="SUPFAM" id="SSF53187">
    <property type="entry name" value="Zn-dependent exopeptidases"/>
    <property type="match status" value="1"/>
</dbReference>
<evidence type="ECO:0000256" key="2">
    <source>
        <dbReference type="ARBA" id="ARBA00022670"/>
    </source>
</evidence>
<evidence type="ECO:0000256" key="1">
    <source>
        <dbReference type="ARBA" id="ARBA00001947"/>
    </source>
</evidence>
<dbReference type="PROSITE" id="PS00758">
    <property type="entry name" value="ARGE_DAPE_CPG2_1"/>
    <property type="match status" value="1"/>
</dbReference>
<feature type="domain" description="Peptidase M20 dimerisation" evidence="10">
    <location>
        <begin position="184"/>
        <end position="278"/>
    </location>
</feature>
<evidence type="ECO:0000256" key="7">
    <source>
        <dbReference type="PIRNR" id="PIRNR001123"/>
    </source>
</evidence>
<reference evidence="11 12" key="1">
    <citation type="submission" date="2015-12" db="EMBL/GenBank/DDBJ databases">
        <title>Draft genome sequence of Acidibacillus ferrooxidans ITV001, isolated from a chalcopyrite acid mine drainage site in Brazil.</title>
        <authorList>
            <person name="Dall'Agnol H."/>
            <person name="Nancucheo I."/>
            <person name="Johnson B."/>
            <person name="Oliveira R."/>
            <person name="Leite L."/>
            <person name="Pylro V."/>
            <person name="Nunes G.L."/>
            <person name="Tzotzos G."/>
            <person name="Fernandes G.R."/>
            <person name="Dutra J."/>
            <person name="Orellana S.C."/>
            <person name="Oliveira G."/>
        </authorList>
    </citation>
    <scope>NUCLEOTIDE SEQUENCE [LARGE SCALE GENOMIC DNA]</scope>
    <source>
        <strain evidence="12">ITV01</strain>
    </source>
</reference>
<accession>A0A101XQX5</accession>
<dbReference type="PANTHER" id="PTHR42994">
    <property type="entry name" value="PEPTIDASE T"/>
    <property type="match status" value="1"/>
</dbReference>
<feature type="active site" description="Proton acceptor" evidence="8">
    <location>
        <position position="144"/>
    </location>
</feature>
<feature type="binding site" evidence="9">
    <location>
        <position position="168"/>
    </location>
    <ligand>
        <name>Zn(2+)</name>
        <dbReference type="ChEBI" id="CHEBI:29105"/>
        <label>1</label>
    </ligand>
</feature>
<evidence type="ECO:0000256" key="5">
    <source>
        <dbReference type="ARBA" id="ARBA00022833"/>
    </source>
</evidence>
<dbReference type="GO" id="GO:0004177">
    <property type="term" value="F:aminopeptidase activity"/>
    <property type="evidence" value="ECO:0007669"/>
    <property type="project" value="UniProtKB-UniRule"/>
</dbReference>
<feature type="binding site" evidence="9">
    <location>
        <position position="145"/>
    </location>
    <ligand>
        <name>Zn(2+)</name>
        <dbReference type="ChEBI" id="CHEBI:29105"/>
        <label>2</label>
    </ligand>
</feature>
<dbReference type="Pfam" id="PF01546">
    <property type="entry name" value="Peptidase_M20"/>
    <property type="match status" value="1"/>
</dbReference>
<comment type="cofactor">
    <cofactor evidence="9">
        <name>a divalent metal cation</name>
        <dbReference type="ChEBI" id="CHEBI:60240"/>
    </cofactor>
    <text evidence="9">Binds 2 divalent metal cations per subunit.</text>
</comment>
<dbReference type="Proteomes" id="UP000053557">
    <property type="component" value="Unassembled WGS sequence"/>
</dbReference>
<dbReference type="InterPro" id="IPR008007">
    <property type="entry name" value="Peptidase_M42"/>
</dbReference>
<dbReference type="EMBL" id="LPVJ01000031">
    <property type="protein sequence ID" value="KUO95891.1"/>
    <property type="molecule type" value="Genomic_DNA"/>
</dbReference>
<name>A0A101XQX5_9BACL</name>
<keyword evidence="2" id="KW-0645">Protease</keyword>
<dbReference type="RefSeq" id="WP_067715639.1">
    <property type="nucleotide sequence ID" value="NZ_LPVJ01000031.1"/>
</dbReference>
<keyword evidence="12" id="KW-1185">Reference proteome</keyword>
<dbReference type="PIRSF" id="PIRSF001123">
    <property type="entry name" value="PepA_GA"/>
    <property type="match status" value="1"/>
</dbReference>
<dbReference type="Gene3D" id="3.30.70.360">
    <property type="match status" value="1"/>
</dbReference>
<dbReference type="PANTHER" id="PTHR42994:SF2">
    <property type="entry name" value="PEPTIDASE"/>
    <property type="match status" value="1"/>
</dbReference>
<evidence type="ECO:0000313" key="11">
    <source>
        <dbReference type="EMBL" id="KUO95891.1"/>
    </source>
</evidence>
<comment type="cofactor">
    <cofactor evidence="1">
        <name>Zn(2+)</name>
        <dbReference type="ChEBI" id="CHEBI:29105"/>
    </cofactor>
</comment>
<proteinExistence type="inferred from homology"/>
<feature type="binding site" evidence="9">
    <location>
        <position position="111"/>
    </location>
    <ligand>
        <name>Zn(2+)</name>
        <dbReference type="ChEBI" id="CHEBI:29105"/>
        <label>1</label>
    </ligand>
</feature>
<dbReference type="AlphaFoldDB" id="A0A101XQX5"/>
<dbReference type="Gene3D" id="3.40.630.10">
    <property type="entry name" value="Zn peptidases"/>
    <property type="match status" value="1"/>
</dbReference>
<evidence type="ECO:0000259" key="10">
    <source>
        <dbReference type="Pfam" id="PF07687"/>
    </source>
</evidence>
<dbReference type="InterPro" id="IPR002933">
    <property type="entry name" value="Peptidase_M20"/>
</dbReference>
<keyword evidence="5" id="KW-0862">Zinc</keyword>
<evidence type="ECO:0000256" key="6">
    <source>
        <dbReference type="ARBA" id="ARBA00023049"/>
    </source>
</evidence>
<dbReference type="InterPro" id="IPR036264">
    <property type="entry name" value="Bact_exopeptidase_dim_dom"/>
</dbReference>
<gene>
    <name evidence="11" type="ORF">ATW55_09175</name>
</gene>
<comment type="caution">
    <text evidence="11">The sequence shown here is derived from an EMBL/GenBank/DDBJ whole genome shotgun (WGS) entry which is preliminary data.</text>
</comment>
<keyword evidence="6" id="KW-0482">Metalloprotease</keyword>
<dbReference type="InterPro" id="IPR011650">
    <property type="entry name" value="Peptidase_M20_dimer"/>
</dbReference>
<dbReference type="InterPro" id="IPR001261">
    <property type="entry name" value="ArgE/DapE_CS"/>
</dbReference>
<evidence type="ECO:0000256" key="3">
    <source>
        <dbReference type="ARBA" id="ARBA00022723"/>
    </source>
</evidence>
<evidence type="ECO:0000256" key="8">
    <source>
        <dbReference type="PIRSR" id="PIRSR001123-1"/>
    </source>
</evidence>
<dbReference type="GO" id="GO:0046872">
    <property type="term" value="F:metal ion binding"/>
    <property type="evidence" value="ECO:0007669"/>
    <property type="project" value="UniProtKB-UniRule"/>
</dbReference>
<comment type="similarity">
    <text evidence="7">Belongs to the peptidase M42 family.</text>
</comment>
<dbReference type="GO" id="GO:0008237">
    <property type="term" value="F:metallopeptidase activity"/>
    <property type="evidence" value="ECO:0007669"/>
    <property type="project" value="UniProtKB-KW"/>
</dbReference>
<dbReference type="InterPro" id="IPR010162">
    <property type="entry name" value="PepT-like"/>
</dbReference>
<protein>
    <recommendedName>
        <fullName evidence="10">Peptidase M20 dimerisation domain-containing protein</fullName>
    </recommendedName>
</protein>
<evidence type="ECO:0000256" key="9">
    <source>
        <dbReference type="PIRSR" id="PIRSR001123-2"/>
    </source>
</evidence>
<keyword evidence="3 9" id="KW-0479">Metal-binding</keyword>
<sequence length="383" mass="40537">MKAKLEVDQEALIADFMTLVSIGSLSREEANVAAYIRGVVEELGCTVEEDDAMDAVNGTSGNLIVRVAGDDSLPVVLLMAHMDTVAPGNGVTPIRHDDRITSDGKTILGADDKAGVASILHALRVLRRTKEKHPPLEIVFTVCEEVGLLGAKALDRNRLKAKYGFCLDSGGSLGFVVAEGPAQAKLHARVYGKAAHAGVAPEKGISAIVVAAEAIAAMPLGRVDARTTANVGKIQGGHATNIVCDFVEFFAEARSLDAERLNVQQAAMSSALHDAALKYGVRVDAQWTASYPALHLPETSFLRTIITNAMKKLDLTPTFGPTGGGSDANVVAGKGIPIANLAVGYQQIHTLEEWIALRDLTLASELVLEIIRESANHKSVNHS</sequence>
<evidence type="ECO:0000313" key="12">
    <source>
        <dbReference type="Proteomes" id="UP000053557"/>
    </source>
</evidence>
<feature type="binding site" evidence="9">
    <location>
        <position position="111"/>
    </location>
    <ligand>
        <name>Zn(2+)</name>
        <dbReference type="ChEBI" id="CHEBI:29105"/>
        <label>2</label>
    </ligand>
</feature>
<evidence type="ECO:0000256" key="4">
    <source>
        <dbReference type="ARBA" id="ARBA00022801"/>
    </source>
</evidence>
<dbReference type="NCBIfam" id="TIGR01883">
    <property type="entry name" value="PepT-like"/>
    <property type="match status" value="1"/>
</dbReference>
<dbReference type="OrthoDB" id="9776600at2"/>
<organism evidence="11 12">
    <name type="scientific">Ferroacidibacillus organovorans</name>
    <dbReference type="NCBI Taxonomy" id="1765683"/>
    <lineage>
        <taxon>Bacteria</taxon>
        <taxon>Bacillati</taxon>
        <taxon>Bacillota</taxon>
        <taxon>Bacilli</taxon>
        <taxon>Bacillales</taxon>
        <taxon>Alicyclobacillaceae</taxon>
        <taxon>Ferroacidibacillus</taxon>
    </lineage>
</organism>
<dbReference type="GO" id="GO:0006508">
    <property type="term" value="P:proteolysis"/>
    <property type="evidence" value="ECO:0007669"/>
    <property type="project" value="UniProtKB-KW"/>
</dbReference>
<keyword evidence="4" id="KW-0378">Hydrolase</keyword>
<dbReference type="Pfam" id="PF07687">
    <property type="entry name" value="M20_dimer"/>
    <property type="match status" value="1"/>
</dbReference>